<dbReference type="EMBL" id="MT144252">
    <property type="protein sequence ID" value="QJA51307.1"/>
    <property type="molecule type" value="Genomic_DNA"/>
</dbReference>
<gene>
    <name evidence="1" type="ORF">TM448A02064_0002</name>
    <name evidence="2" type="ORF">TM448B01665_0002</name>
    <name evidence="3" type="ORF">TM448B02669_0013</name>
</gene>
<sequence>MAPGDVTYGGAGGAGGDAISSTDTGAGGAGGYGRYAEGPPGMVTSGAGGAGGPGAGGGVLLKCNGAWPVIISGTIDTRGGGDSETNFGSLKIFGVKGLITLDGVTINAGWNDAFGTPYNPENQIYVNPVF</sequence>
<dbReference type="EMBL" id="MT144806">
    <property type="protein sequence ID" value="QJH99740.1"/>
    <property type="molecule type" value="Genomic_DNA"/>
</dbReference>
<dbReference type="EMBL" id="MT144939">
    <property type="protein sequence ID" value="QJI01652.1"/>
    <property type="molecule type" value="Genomic_DNA"/>
</dbReference>
<evidence type="ECO:0000313" key="3">
    <source>
        <dbReference type="EMBL" id="QJI01652.1"/>
    </source>
</evidence>
<reference evidence="1" key="1">
    <citation type="submission" date="2020-03" db="EMBL/GenBank/DDBJ databases">
        <title>The deep terrestrial virosphere.</title>
        <authorList>
            <person name="Holmfeldt K."/>
            <person name="Nilsson E."/>
            <person name="Simone D."/>
            <person name="Lopez-Fernandez M."/>
            <person name="Wu X."/>
            <person name="de Brujin I."/>
            <person name="Lundin D."/>
            <person name="Andersson A."/>
            <person name="Bertilsson S."/>
            <person name="Dopson M."/>
        </authorList>
    </citation>
    <scope>NUCLEOTIDE SEQUENCE</scope>
    <source>
        <strain evidence="1">TM448A02064</strain>
        <strain evidence="2">TM448B01665</strain>
        <strain evidence="3">TM448B02669</strain>
    </source>
</reference>
<proteinExistence type="predicted"/>
<evidence type="ECO:0000313" key="1">
    <source>
        <dbReference type="EMBL" id="QJA51307.1"/>
    </source>
</evidence>
<evidence type="ECO:0000313" key="2">
    <source>
        <dbReference type="EMBL" id="QJH99740.1"/>
    </source>
</evidence>
<protein>
    <submittedName>
        <fullName evidence="1">Uncharacterized protein</fullName>
    </submittedName>
</protein>
<organism evidence="1">
    <name type="scientific">viral metagenome</name>
    <dbReference type="NCBI Taxonomy" id="1070528"/>
    <lineage>
        <taxon>unclassified sequences</taxon>
        <taxon>metagenomes</taxon>
        <taxon>organismal metagenomes</taxon>
    </lineage>
</organism>
<dbReference type="AlphaFoldDB" id="A0A6H1ZVG0"/>
<name>A0A6H1ZVG0_9ZZZZ</name>
<accession>A0A6H1ZVG0</accession>